<feature type="domain" description="CBS" evidence="3">
    <location>
        <begin position="11"/>
        <end position="68"/>
    </location>
</feature>
<gene>
    <name evidence="4" type="ORF">GYA55_06685</name>
</gene>
<dbReference type="InterPro" id="IPR000644">
    <property type="entry name" value="CBS_dom"/>
</dbReference>
<dbReference type="AlphaFoldDB" id="A0A7X9FR92"/>
<dbReference type="PANTHER" id="PTHR43080">
    <property type="entry name" value="CBS DOMAIN-CONTAINING PROTEIN CBSX3, MITOCHONDRIAL"/>
    <property type="match status" value="1"/>
</dbReference>
<name>A0A7X9FR92_9DELT</name>
<evidence type="ECO:0000313" key="5">
    <source>
        <dbReference type="Proteomes" id="UP000524246"/>
    </source>
</evidence>
<feature type="domain" description="CBS" evidence="3">
    <location>
        <begin position="78"/>
        <end position="133"/>
    </location>
</feature>
<dbReference type="SMART" id="SM00116">
    <property type="entry name" value="CBS"/>
    <property type="match status" value="2"/>
</dbReference>
<keyword evidence="1 2" id="KW-0129">CBS domain</keyword>
<dbReference type="PROSITE" id="PS51371">
    <property type="entry name" value="CBS"/>
    <property type="match status" value="2"/>
</dbReference>
<dbReference type="SUPFAM" id="SSF54631">
    <property type="entry name" value="CBS-domain pair"/>
    <property type="match status" value="1"/>
</dbReference>
<comment type="caution">
    <text evidence="4">The sequence shown here is derived from an EMBL/GenBank/DDBJ whole genome shotgun (WGS) entry which is preliminary data.</text>
</comment>
<sequence>MTNVRKIKEFMVEHPYTIQYFEPLGVAEKLLQQHRIRHLPVLDHKKVYGMISDRDISLAASVYKGKDYQLKVFVKDICLSDPYVVDESAKFLDVLNNMSRKRLESVIVTKDKDVIGIFTMTDACRVLAELLSN</sequence>
<dbReference type="InterPro" id="IPR046342">
    <property type="entry name" value="CBS_dom_sf"/>
</dbReference>
<dbReference type="Proteomes" id="UP000524246">
    <property type="component" value="Unassembled WGS sequence"/>
</dbReference>
<dbReference type="PANTHER" id="PTHR43080:SF2">
    <property type="entry name" value="CBS DOMAIN-CONTAINING PROTEIN"/>
    <property type="match status" value="1"/>
</dbReference>
<organism evidence="4 5">
    <name type="scientific">SAR324 cluster bacterium</name>
    <dbReference type="NCBI Taxonomy" id="2024889"/>
    <lineage>
        <taxon>Bacteria</taxon>
        <taxon>Deltaproteobacteria</taxon>
        <taxon>SAR324 cluster</taxon>
    </lineage>
</organism>
<proteinExistence type="predicted"/>
<dbReference type="Gene3D" id="3.10.580.10">
    <property type="entry name" value="CBS-domain"/>
    <property type="match status" value="1"/>
</dbReference>
<evidence type="ECO:0000256" key="1">
    <source>
        <dbReference type="ARBA" id="ARBA00023122"/>
    </source>
</evidence>
<protein>
    <submittedName>
        <fullName evidence="4">CBS domain-containing protein</fullName>
    </submittedName>
</protein>
<reference evidence="4 5" key="1">
    <citation type="journal article" date="2020" name="Biotechnol. Biofuels">
        <title>New insights from the biogas microbiome by comprehensive genome-resolved metagenomics of nearly 1600 species originating from multiple anaerobic digesters.</title>
        <authorList>
            <person name="Campanaro S."/>
            <person name="Treu L."/>
            <person name="Rodriguez-R L.M."/>
            <person name="Kovalovszki A."/>
            <person name="Ziels R.M."/>
            <person name="Maus I."/>
            <person name="Zhu X."/>
            <person name="Kougias P.G."/>
            <person name="Basile A."/>
            <person name="Luo G."/>
            <person name="Schluter A."/>
            <person name="Konstantinidis K.T."/>
            <person name="Angelidaki I."/>
        </authorList>
    </citation>
    <scope>NUCLEOTIDE SEQUENCE [LARGE SCALE GENOMIC DNA]</scope>
    <source>
        <strain evidence="4">AS27yjCOA_65</strain>
    </source>
</reference>
<evidence type="ECO:0000256" key="2">
    <source>
        <dbReference type="PROSITE-ProRule" id="PRU00703"/>
    </source>
</evidence>
<evidence type="ECO:0000313" key="4">
    <source>
        <dbReference type="EMBL" id="NMC62840.1"/>
    </source>
</evidence>
<evidence type="ECO:0000259" key="3">
    <source>
        <dbReference type="PROSITE" id="PS51371"/>
    </source>
</evidence>
<dbReference type="Pfam" id="PF00571">
    <property type="entry name" value="CBS"/>
    <property type="match status" value="2"/>
</dbReference>
<dbReference type="EMBL" id="JAAZON010000294">
    <property type="protein sequence ID" value="NMC62840.1"/>
    <property type="molecule type" value="Genomic_DNA"/>
</dbReference>
<accession>A0A7X9FR92</accession>
<dbReference type="InterPro" id="IPR051257">
    <property type="entry name" value="Diverse_CBS-Domain"/>
</dbReference>